<feature type="domain" description="DUF2169" evidence="1">
    <location>
        <begin position="26"/>
        <end position="318"/>
    </location>
</feature>
<keyword evidence="3" id="KW-1185">Reference proteome</keyword>
<protein>
    <submittedName>
        <fullName evidence="2">DUF2169 domain-containing protein</fullName>
    </submittedName>
</protein>
<dbReference type="Pfam" id="PF09937">
    <property type="entry name" value="DUF2169"/>
    <property type="match status" value="1"/>
</dbReference>
<dbReference type="EMBL" id="CP114040">
    <property type="protein sequence ID" value="WAS91093.1"/>
    <property type="molecule type" value="Genomic_DNA"/>
</dbReference>
<dbReference type="RefSeq" id="WP_269033457.1">
    <property type="nucleotide sequence ID" value="NZ_CP114040.1"/>
</dbReference>
<accession>A0ABY7GVU6</accession>
<evidence type="ECO:0000313" key="3">
    <source>
        <dbReference type="Proteomes" id="UP001164459"/>
    </source>
</evidence>
<dbReference type="Proteomes" id="UP001164459">
    <property type="component" value="Chromosome"/>
</dbReference>
<proteinExistence type="predicted"/>
<reference evidence="2" key="1">
    <citation type="submission" date="2022-11" db="EMBL/GenBank/DDBJ databases">
        <title>Minimal conservation of predation-associated metabolite biosynthetic gene clusters underscores biosynthetic potential of Myxococcota including descriptions for ten novel species: Archangium lansinium sp. nov., Myxococcus landrumus sp. nov., Nannocystis bai.</title>
        <authorList>
            <person name="Ahearne A."/>
            <person name="Stevens C."/>
            <person name="Dowd S."/>
        </authorList>
    </citation>
    <scope>NUCLEOTIDE SEQUENCE</scope>
    <source>
        <strain evidence="2">Fl3</strain>
    </source>
</reference>
<sequence length="343" mass="37760">MSVLENLTDFAAICIPSMSRQDELLTLLVVSGVFTLPSPEATAPELQLASEQHEARLADEYDGEAAAMVLLHEGQSTCSRPGTDITMHGRAHAPVGERVTRSVVELRVGPCHRRALVFGDRVWSRTAAGVRPSSPAAFESLPLDYRRCFGGSPERPSPSVAMAAEYNPAGCGLHDSDRDAVDRPLPNFEDPAALLMRPADRPRPAGFGPIARHWRPRRNYAGTYDQDWVEKRAPLWPKDVDERFFSAAPPGLLATPHLVGGEPIRIVGMSPHGDYVCFLPRVQLRARFALADRSIYRCMVLDAVHFDMDTETVRITWRASIVADPLAVRAVVVRELDPGDVAR</sequence>
<evidence type="ECO:0000313" key="2">
    <source>
        <dbReference type="EMBL" id="WAS91093.1"/>
    </source>
</evidence>
<name>A0ABY7GVU6_9BACT</name>
<dbReference type="InterPro" id="IPR018683">
    <property type="entry name" value="DUF2169"/>
</dbReference>
<gene>
    <name evidence="2" type="ORF">O0S08_33315</name>
</gene>
<organism evidence="2 3">
    <name type="scientific">Nannocystis punicea</name>
    <dbReference type="NCBI Taxonomy" id="2995304"/>
    <lineage>
        <taxon>Bacteria</taxon>
        <taxon>Pseudomonadati</taxon>
        <taxon>Myxococcota</taxon>
        <taxon>Polyangia</taxon>
        <taxon>Nannocystales</taxon>
        <taxon>Nannocystaceae</taxon>
        <taxon>Nannocystis</taxon>
    </lineage>
</organism>
<evidence type="ECO:0000259" key="1">
    <source>
        <dbReference type="Pfam" id="PF09937"/>
    </source>
</evidence>